<feature type="domain" description="EamA" evidence="8">
    <location>
        <begin position="145"/>
        <end position="275"/>
    </location>
</feature>
<feature type="transmembrane region" description="Helical" evidence="7">
    <location>
        <begin position="258"/>
        <end position="276"/>
    </location>
</feature>
<dbReference type="Proteomes" id="UP001202281">
    <property type="component" value="Unassembled WGS sequence"/>
</dbReference>
<feature type="domain" description="EamA" evidence="8">
    <location>
        <begin position="3"/>
        <end position="134"/>
    </location>
</feature>
<keyword evidence="5 7" id="KW-0472">Membrane</keyword>
<evidence type="ECO:0000256" key="3">
    <source>
        <dbReference type="ARBA" id="ARBA00022692"/>
    </source>
</evidence>
<evidence type="ECO:0000256" key="5">
    <source>
        <dbReference type="ARBA" id="ARBA00023136"/>
    </source>
</evidence>
<feature type="transmembrane region" description="Helical" evidence="7">
    <location>
        <begin position="145"/>
        <end position="164"/>
    </location>
</feature>
<dbReference type="InterPro" id="IPR037185">
    <property type="entry name" value="EmrE-like"/>
</dbReference>
<comment type="similarity">
    <text evidence="2">Belongs to the drug/metabolite transporter (DMT) superfamily. 10 TMS drug/metabolite exporter (DME) (TC 2.A.7.3) family.</text>
</comment>
<keyword evidence="4 7" id="KW-1133">Transmembrane helix</keyword>
<feature type="transmembrane region" description="Helical" evidence="7">
    <location>
        <begin position="7"/>
        <end position="24"/>
    </location>
</feature>
<dbReference type="SUPFAM" id="SSF103481">
    <property type="entry name" value="Multidrug resistance efflux transporter EmrE"/>
    <property type="match status" value="2"/>
</dbReference>
<proteinExistence type="inferred from homology"/>
<comment type="caution">
    <text evidence="9">The sequence shown here is derived from an EMBL/GenBank/DDBJ whole genome shotgun (WGS) entry which is preliminary data.</text>
</comment>
<feature type="transmembrane region" description="Helical" evidence="7">
    <location>
        <begin position="176"/>
        <end position="195"/>
    </location>
</feature>
<dbReference type="EMBL" id="JALHLG010000005">
    <property type="protein sequence ID" value="MCJ2186120.1"/>
    <property type="molecule type" value="Genomic_DNA"/>
</dbReference>
<evidence type="ECO:0000313" key="9">
    <source>
        <dbReference type="EMBL" id="MCJ2186120.1"/>
    </source>
</evidence>
<dbReference type="InterPro" id="IPR000620">
    <property type="entry name" value="EamA_dom"/>
</dbReference>
<comment type="subcellular location">
    <subcellularLocation>
        <location evidence="1">Membrane</location>
        <topology evidence="1">Multi-pass membrane protein</topology>
    </subcellularLocation>
</comment>
<feature type="transmembrane region" description="Helical" evidence="7">
    <location>
        <begin position="119"/>
        <end position="139"/>
    </location>
</feature>
<gene>
    <name evidence="9" type="ORF">MTR66_04740</name>
</gene>
<dbReference type="Pfam" id="PF00892">
    <property type="entry name" value="EamA"/>
    <property type="match status" value="2"/>
</dbReference>
<sequence length="311" mass="33243">MLAIGLRVLAMVMLSTMFMLVKLAGTHGVSVPELLFWRQAMSLPMIFGWLLATGNLGMLVTRRMGSHAGRAATGTLGLLCNVSAATLLPLPVQTTLGFTTPLFAVLITALILRNTVGVWRWTAVVLGFAGVLVVASPGGTHVPPLGLAVGLGAGVVVATVSFQIRDLARTEAPISCVFWFAFYGSLFAAVLLPLYGKPHPLEAWLILAAIGFTGTFAQFLITASLRHGQVATVVIIDYTALVWATLYGWLIWDDLPPHSIWLGAPLIIAAGLIITWREHYLSRHISPTSAFDSGAAEEFSEENPAEDPKGT</sequence>
<evidence type="ECO:0000313" key="10">
    <source>
        <dbReference type="Proteomes" id="UP001202281"/>
    </source>
</evidence>
<accession>A0ABT0BMD6</accession>
<organism evidence="9 10">
    <name type="scientific">Novosphingobium beihaiensis</name>
    <dbReference type="NCBI Taxonomy" id="2930389"/>
    <lineage>
        <taxon>Bacteria</taxon>
        <taxon>Pseudomonadati</taxon>
        <taxon>Pseudomonadota</taxon>
        <taxon>Alphaproteobacteria</taxon>
        <taxon>Sphingomonadales</taxon>
        <taxon>Sphingomonadaceae</taxon>
        <taxon>Novosphingobium</taxon>
    </lineage>
</organism>
<name>A0ABT0BMD6_9SPHN</name>
<dbReference type="PANTHER" id="PTHR22911">
    <property type="entry name" value="ACYL-MALONYL CONDENSING ENZYME-RELATED"/>
    <property type="match status" value="1"/>
</dbReference>
<evidence type="ECO:0000256" key="1">
    <source>
        <dbReference type="ARBA" id="ARBA00004141"/>
    </source>
</evidence>
<reference evidence="9 10" key="1">
    <citation type="submission" date="2022-04" db="EMBL/GenBank/DDBJ databases">
        <title>Identification of a novel bacterium isolated from mangrove sediments.</title>
        <authorList>
            <person name="Pan X."/>
        </authorList>
    </citation>
    <scope>NUCLEOTIDE SEQUENCE [LARGE SCALE GENOMIC DNA]</scope>
    <source>
        <strain evidence="9 10">B2638</strain>
    </source>
</reference>
<evidence type="ECO:0000256" key="7">
    <source>
        <dbReference type="SAM" id="Phobius"/>
    </source>
</evidence>
<keyword evidence="10" id="KW-1185">Reference proteome</keyword>
<feature type="transmembrane region" description="Helical" evidence="7">
    <location>
        <begin position="71"/>
        <end position="90"/>
    </location>
</feature>
<evidence type="ECO:0000256" key="2">
    <source>
        <dbReference type="ARBA" id="ARBA00009853"/>
    </source>
</evidence>
<feature type="transmembrane region" description="Helical" evidence="7">
    <location>
        <begin position="36"/>
        <end position="59"/>
    </location>
</feature>
<keyword evidence="3 7" id="KW-0812">Transmembrane</keyword>
<evidence type="ECO:0000256" key="4">
    <source>
        <dbReference type="ARBA" id="ARBA00022989"/>
    </source>
</evidence>
<evidence type="ECO:0000256" key="6">
    <source>
        <dbReference type="SAM" id="MobiDB-lite"/>
    </source>
</evidence>
<dbReference type="PANTHER" id="PTHR22911:SF6">
    <property type="entry name" value="SOLUTE CARRIER FAMILY 35 MEMBER G1"/>
    <property type="match status" value="1"/>
</dbReference>
<feature type="transmembrane region" description="Helical" evidence="7">
    <location>
        <begin position="96"/>
        <end position="112"/>
    </location>
</feature>
<feature type="transmembrane region" description="Helical" evidence="7">
    <location>
        <begin position="201"/>
        <end position="223"/>
    </location>
</feature>
<feature type="transmembrane region" description="Helical" evidence="7">
    <location>
        <begin position="230"/>
        <end position="252"/>
    </location>
</feature>
<evidence type="ECO:0000259" key="8">
    <source>
        <dbReference type="Pfam" id="PF00892"/>
    </source>
</evidence>
<protein>
    <submittedName>
        <fullName evidence="9">DMT family transporter</fullName>
    </submittedName>
</protein>
<feature type="region of interest" description="Disordered" evidence="6">
    <location>
        <begin position="292"/>
        <end position="311"/>
    </location>
</feature>